<evidence type="ECO:0000256" key="1">
    <source>
        <dbReference type="PIRSR" id="PIRSR640198-1"/>
    </source>
</evidence>
<protein>
    <submittedName>
        <fullName evidence="5">Fic family protein</fullName>
    </submittedName>
</protein>
<feature type="site" description="Important for autoinhibition of adenylyltransferase activity" evidence="3">
    <location>
        <position position="48"/>
    </location>
</feature>
<keyword evidence="2" id="KW-0547">Nucleotide-binding</keyword>
<dbReference type="RefSeq" id="WP_051225267.1">
    <property type="nucleotide sequence ID" value="NZ_AUEH01000019.1"/>
</dbReference>
<comment type="caution">
    <text evidence="5">The sequence shown here is derived from an EMBL/GenBank/DDBJ whole genome shotgun (WGS) entry which is preliminary data.</text>
</comment>
<dbReference type="SUPFAM" id="SSF140931">
    <property type="entry name" value="Fic-like"/>
    <property type="match status" value="1"/>
</dbReference>
<dbReference type="OrthoDB" id="9813719at2"/>
<sequence>MPNLDTELNQIKELRNKLSKHQPLSPDQRQRLAQNVRIDHVWSSNAIEGSPLSRAETATILNSGITAADAANTATVEAIDLNEAYVYMMALAQGDRPVVITHALMRDLNRLLTRHTTIPQSAAGVYRSIDVWPNGSEDRPYTAPFEIRPQLDALLQWADSAQQTASPIIFAADLHQRFVAIHPFIDGNGRTSRLLMNLVLVNAGYPVINILPDTANRNAYIAALETARGGDPEPFERLIAAYVKRVLVYANNAVVANGNNKSADQ</sequence>
<feature type="binding site" evidence="2">
    <location>
        <begin position="186"/>
        <end position="193"/>
    </location>
    <ligand>
        <name>ATP</name>
        <dbReference type="ChEBI" id="CHEBI:30616"/>
    </ligand>
</feature>
<proteinExistence type="predicted"/>
<dbReference type="PATRIC" id="fig|1122147.4.peg.375"/>
<evidence type="ECO:0000313" key="6">
    <source>
        <dbReference type="Proteomes" id="UP000050949"/>
    </source>
</evidence>
<dbReference type="AlphaFoldDB" id="A0A0R1X7Z3"/>
<dbReference type="PANTHER" id="PTHR13504">
    <property type="entry name" value="FIDO DOMAIN-CONTAINING PROTEIN DDB_G0283145"/>
    <property type="match status" value="1"/>
</dbReference>
<dbReference type="PROSITE" id="PS51459">
    <property type="entry name" value="FIDO"/>
    <property type="match status" value="1"/>
</dbReference>
<accession>A0A0R1X7Z3</accession>
<dbReference type="Pfam" id="PF02661">
    <property type="entry name" value="Fic"/>
    <property type="match status" value="1"/>
</dbReference>
<dbReference type="InterPro" id="IPR036597">
    <property type="entry name" value="Fido-like_dom_sf"/>
</dbReference>
<dbReference type="eggNOG" id="COG3177">
    <property type="taxonomic scope" value="Bacteria"/>
</dbReference>
<dbReference type="PANTHER" id="PTHR13504:SF38">
    <property type="entry name" value="FIDO DOMAIN-CONTAINING PROTEIN"/>
    <property type="match status" value="1"/>
</dbReference>
<dbReference type="InterPro" id="IPR003812">
    <property type="entry name" value="Fido"/>
</dbReference>
<dbReference type="GO" id="GO:0005524">
    <property type="term" value="F:ATP binding"/>
    <property type="evidence" value="ECO:0007669"/>
    <property type="project" value="UniProtKB-KW"/>
</dbReference>
<name>A0A0R1X7Z3_9LACO</name>
<organism evidence="5 6">
    <name type="scientific">Schleiferilactobacillus harbinensis DSM 16991</name>
    <dbReference type="NCBI Taxonomy" id="1122147"/>
    <lineage>
        <taxon>Bacteria</taxon>
        <taxon>Bacillati</taxon>
        <taxon>Bacillota</taxon>
        <taxon>Bacilli</taxon>
        <taxon>Lactobacillales</taxon>
        <taxon>Lactobacillaceae</taxon>
        <taxon>Schleiferilactobacillus</taxon>
    </lineage>
</organism>
<feature type="active site" evidence="1">
    <location>
        <position position="182"/>
    </location>
</feature>
<feature type="domain" description="Fido" evidence="4">
    <location>
        <begin position="100"/>
        <end position="245"/>
    </location>
</feature>
<keyword evidence="2" id="KW-0067">ATP-binding</keyword>
<dbReference type="EMBL" id="AZFW01000095">
    <property type="protein sequence ID" value="KRM25885.1"/>
    <property type="molecule type" value="Genomic_DNA"/>
</dbReference>
<evidence type="ECO:0000256" key="2">
    <source>
        <dbReference type="PIRSR" id="PIRSR640198-2"/>
    </source>
</evidence>
<dbReference type="Gene3D" id="1.10.3290.10">
    <property type="entry name" value="Fido-like domain"/>
    <property type="match status" value="1"/>
</dbReference>
<evidence type="ECO:0000256" key="3">
    <source>
        <dbReference type="PIRSR" id="PIRSR640198-3"/>
    </source>
</evidence>
<gene>
    <name evidence="5" type="ORF">FC91_GL000360</name>
</gene>
<evidence type="ECO:0000259" key="4">
    <source>
        <dbReference type="PROSITE" id="PS51459"/>
    </source>
</evidence>
<reference evidence="5 6" key="1">
    <citation type="journal article" date="2015" name="Genome Announc.">
        <title>Expanding the biotechnology potential of lactobacilli through comparative genomics of 213 strains and associated genera.</title>
        <authorList>
            <person name="Sun Z."/>
            <person name="Harris H.M."/>
            <person name="McCann A."/>
            <person name="Guo C."/>
            <person name="Argimon S."/>
            <person name="Zhang W."/>
            <person name="Yang X."/>
            <person name="Jeffery I.B."/>
            <person name="Cooney J.C."/>
            <person name="Kagawa T.F."/>
            <person name="Liu W."/>
            <person name="Song Y."/>
            <person name="Salvetti E."/>
            <person name="Wrobel A."/>
            <person name="Rasinkangas P."/>
            <person name="Parkhill J."/>
            <person name="Rea M.C."/>
            <person name="O'Sullivan O."/>
            <person name="Ritari J."/>
            <person name="Douillard F.P."/>
            <person name="Paul Ross R."/>
            <person name="Yang R."/>
            <person name="Briner A.E."/>
            <person name="Felis G.E."/>
            <person name="de Vos W.M."/>
            <person name="Barrangou R."/>
            <person name="Klaenhammer T.R."/>
            <person name="Caufield P.W."/>
            <person name="Cui Y."/>
            <person name="Zhang H."/>
            <person name="O'Toole P.W."/>
        </authorList>
    </citation>
    <scope>NUCLEOTIDE SEQUENCE [LARGE SCALE GENOMIC DNA]</scope>
    <source>
        <strain evidence="5 6">DSM 16991</strain>
    </source>
</reference>
<evidence type="ECO:0000313" key="5">
    <source>
        <dbReference type="EMBL" id="KRM25885.1"/>
    </source>
</evidence>
<dbReference type="InterPro" id="IPR040198">
    <property type="entry name" value="Fido_containing"/>
</dbReference>
<dbReference type="Proteomes" id="UP000050949">
    <property type="component" value="Unassembled WGS sequence"/>
</dbReference>